<dbReference type="GO" id="GO:0005829">
    <property type="term" value="C:cytosol"/>
    <property type="evidence" value="ECO:0007669"/>
    <property type="project" value="TreeGrafter"/>
</dbReference>
<evidence type="ECO:0000256" key="2">
    <source>
        <dbReference type="ARBA" id="ARBA00022679"/>
    </source>
</evidence>
<dbReference type="Proteomes" id="UP000574276">
    <property type="component" value="Unassembled WGS sequence"/>
</dbReference>
<dbReference type="GO" id="GO:0044281">
    <property type="term" value="P:small molecule metabolic process"/>
    <property type="evidence" value="ECO:0007669"/>
    <property type="project" value="UniProtKB-ARBA"/>
</dbReference>
<comment type="caution">
    <text evidence="10">The sequence shown here is derived from an EMBL/GenBank/DDBJ whole genome shotgun (WGS) entry which is preliminary data.</text>
</comment>
<reference evidence="10 11" key="1">
    <citation type="submission" date="2020-07" db="EMBL/GenBank/DDBJ databases">
        <title>Characterization and genome sequencing of isolate MD1, a novel member within the family Lachnospiraceae.</title>
        <authorList>
            <person name="Rettenmaier R."/>
            <person name="Di Bello L."/>
            <person name="Zinser C."/>
            <person name="Scheitz K."/>
            <person name="Liebl W."/>
            <person name="Zverlov V."/>
        </authorList>
    </citation>
    <scope>NUCLEOTIDE SEQUENCE [LARGE SCALE GENOMIC DNA]</scope>
    <source>
        <strain evidence="10 11">MD1</strain>
    </source>
</reference>
<dbReference type="GO" id="GO:0009024">
    <property type="term" value="F:tagatose-6-phosphate kinase activity"/>
    <property type="evidence" value="ECO:0007669"/>
    <property type="project" value="UniProtKB-EC"/>
</dbReference>
<keyword evidence="5 7" id="KW-0067">ATP-binding</keyword>
<comment type="pathway">
    <text evidence="7">Carbohydrate metabolism; D-tagatose 6-phosphate degradation; D-glyceraldehyde 3-phosphate and glycerone phosphate from D-tagatose 6-phosphate: step 1/2.</text>
</comment>
<proteinExistence type="inferred from homology"/>
<name>A0A839K3M6_9FIRM</name>
<evidence type="ECO:0000256" key="8">
    <source>
        <dbReference type="RuleBase" id="RU369061"/>
    </source>
</evidence>
<evidence type="ECO:0000256" key="3">
    <source>
        <dbReference type="ARBA" id="ARBA00022741"/>
    </source>
</evidence>
<dbReference type="UniPathway" id="UPA00704">
    <property type="reaction ID" value="UER00715"/>
</dbReference>
<dbReference type="GO" id="GO:0008662">
    <property type="term" value="F:1-phosphofructokinase activity"/>
    <property type="evidence" value="ECO:0007669"/>
    <property type="project" value="UniProtKB-UniRule"/>
</dbReference>
<sequence length="323" mass="35530">MIYTVTFNPSLDYVVRVGEFTLGNLHRTEEEELFVGGKGINVSTVLNQLEVKSVALGFVAGFTGNEIIHQLNASGISSDFILLDQGMSRINVKLKSEGHVETEINAQGPSINRSKLEKLYHKLEQLAEGDFLILSGSVPKNLPDADYIYADICKLLTSKKIRIIVDAEGDLLRNTLSYRPFLVKPNQEELEKLFGQTLRDDESILRCARMIQEQGAQNVLVSLAGEGAFLLDEFGHIYRRKAPKGKVLNSVGAGDSMLAGFLAGLLHSIEGHPDCKEIQEKDYSEALSWGIAAGSAGAFSIGLPEADTIHQVRQQMNLDSDFY</sequence>
<comment type="similarity">
    <text evidence="1">Belongs to the carbohydrate kinase pfkB family.</text>
</comment>
<dbReference type="AlphaFoldDB" id="A0A839K3M6"/>
<gene>
    <name evidence="10" type="primary">pfkB</name>
    <name evidence="10" type="ORF">H0486_12955</name>
</gene>
<comment type="similarity">
    <text evidence="7">Belongs to the carbohydrate kinase PfkB family. LacC subfamily.</text>
</comment>
<dbReference type="PANTHER" id="PTHR46566">
    <property type="entry name" value="1-PHOSPHOFRUCTOKINASE-RELATED"/>
    <property type="match status" value="1"/>
</dbReference>
<dbReference type="GO" id="GO:0005524">
    <property type="term" value="F:ATP binding"/>
    <property type="evidence" value="ECO:0007669"/>
    <property type="project" value="UniProtKB-UniRule"/>
</dbReference>
<dbReference type="PANTHER" id="PTHR46566:SF1">
    <property type="entry name" value="1-PHOSPHOFRUCTOKINASE"/>
    <property type="match status" value="1"/>
</dbReference>
<dbReference type="InterPro" id="IPR017583">
    <property type="entry name" value="Tagatose/fructose_Pkinase"/>
</dbReference>
<dbReference type="InterPro" id="IPR002173">
    <property type="entry name" value="Carboh/pur_kinase_PfkB_CS"/>
</dbReference>
<dbReference type="EMBL" id="JACEGA010000001">
    <property type="protein sequence ID" value="MBB2183782.1"/>
    <property type="molecule type" value="Genomic_DNA"/>
</dbReference>
<evidence type="ECO:0000256" key="4">
    <source>
        <dbReference type="ARBA" id="ARBA00022777"/>
    </source>
</evidence>
<evidence type="ECO:0000256" key="5">
    <source>
        <dbReference type="ARBA" id="ARBA00022840"/>
    </source>
</evidence>
<dbReference type="GO" id="GO:0016052">
    <property type="term" value="P:carbohydrate catabolic process"/>
    <property type="evidence" value="ECO:0007669"/>
    <property type="project" value="UniProtKB-ARBA"/>
</dbReference>
<dbReference type="NCBIfam" id="TIGR03828">
    <property type="entry name" value="pfkB"/>
    <property type="match status" value="1"/>
</dbReference>
<protein>
    <recommendedName>
        <fullName evidence="7">Tagatose-6-phosphate kinase</fullName>
        <ecNumber evidence="7">2.7.1.144</ecNumber>
    </recommendedName>
</protein>
<dbReference type="FunFam" id="3.40.1190.20:FF:000001">
    <property type="entry name" value="Phosphofructokinase"/>
    <property type="match status" value="1"/>
</dbReference>
<dbReference type="InterPro" id="IPR029056">
    <property type="entry name" value="Ribokinase-like"/>
</dbReference>
<keyword evidence="11" id="KW-1185">Reference proteome</keyword>
<keyword evidence="7" id="KW-0423">Lactose metabolism</keyword>
<feature type="domain" description="Carbohydrate kinase PfkB" evidence="9">
    <location>
        <begin position="8"/>
        <end position="296"/>
    </location>
</feature>
<keyword evidence="2 7" id="KW-0808">Transferase</keyword>
<dbReference type="EC" id="2.7.1.144" evidence="7"/>
<dbReference type="PROSITE" id="PS00584">
    <property type="entry name" value="PFKB_KINASES_2"/>
    <property type="match status" value="1"/>
</dbReference>
<dbReference type="Pfam" id="PF00294">
    <property type="entry name" value="PfkB"/>
    <property type="match status" value="1"/>
</dbReference>
<evidence type="ECO:0000256" key="6">
    <source>
        <dbReference type="ARBA" id="ARBA00047745"/>
    </source>
</evidence>
<dbReference type="SUPFAM" id="SSF53613">
    <property type="entry name" value="Ribokinase-like"/>
    <property type="match status" value="1"/>
</dbReference>
<dbReference type="InterPro" id="IPR022463">
    <property type="entry name" value="1-PFruKinase"/>
</dbReference>
<comment type="catalytic activity">
    <reaction evidence="7">
        <text>D-tagatofuranose 6-phosphate + ATP = D-tagatofuranose 1,6-bisphosphate + ADP + H(+)</text>
        <dbReference type="Rhea" id="RHEA:12420"/>
        <dbReference type="ChEBI" id="CHEBI:15378"/>
        <dbReference type="ChEBI" id="CHEBI:30616"/>
        <dbReference type="ChEBI" id="CHEBI:58694"/>
        <dbReference type="ChEBI" id="CHEBI:58695"/>
        <dbReference type="ChEBI" id="CHEBI:456216"/>
        <dbReference type="EC" id="2.7.1.144"/>
    </reaction>
</comment>
<dbReference type="NCBIfam" id="TIGR03168">
    <property type="entry name" value="1-PFK"/>
    <property type="match status" value="1"/>
</dbReference>
<dbReference type="Gene3D" id="3.40.1190.20">
    <property type="match status" value="1"/>
</dbReference>
<evidence type="ECO:0000313" key="11">
    <source>
        <dbReference type="Proteomes" id="UP000574276"/>
    </source>
</evidence>
<dbReference type="GO" id="GO:2001059">
    <property type="term" value="P:D-tagatose 6-phosphate catabolic process"/>
    <property type="evidence" value="ECO:0007669"/>
    <property type="project" value="UniProtKB-UniPathway"/>
</dbReference>
<dbReference type="GO" id="GO:0005988">
    <property type="term" value="P:lactose metabolic process"/>
    <property type="evidence" value="ECO:0007669"/>
    <property type="project" value="UniProtKB-KW"/>
</dbReference>
<accession>A0A839K3M6</accession>
<keyword evidence="3 7" id="KW-0547">Nucleotide-binding</keyword>
<evidence type="ECO:0000256" key="1">
    <source>
        <dbReference type="ARBA" id="ARBA00005380"/>
    </source>
</evidence>
<organism evidence="10 11">
    <name type="scientific">Variimorphobacter saccharofermentans</name>
    <dbReference type="NCBI Taxonomy" id="2755051"/>
    <lineage>
        <taxon>Bacteria</taxon>
        <taxon>Bacillati</taxon>
        <taxon>Bacillota</taxon>
        <taxon>Clostridia</taxon>
        <taxon>Lachnospirales</taxon>
        <taxon>Lachnospiraceae</taxon>
        <taxon>Variimorphobacter</taxon>
    </lineage>
</organism>
<dbReference type="CDD" id="cd01164">
    <property type="entry name" value="FruK_PfkB_like"/>
    <property type="match status" value="1"/>
</dbReference>
<comment type="catalytic activity">
    <reaction evidence="6 8">
        <text>beta-D-fructose 1-phosphate + ATP = beta-D-fructose 1,6-bisphosphate + ADP + H(+)</text>
        <dbReference type="Rhea" id="RHEA:14213"/>
        <dbReference type="ChEBI" id="CHEBI:15378"/>
        <dbReference type="ChEBI" id="CHEBI:30616"/>
        <dbReference type="ChEBI" id="CHEBI:32966"/>
        <dbReference type="ChEBI" id="CHEBI:138881"/>
        <dbReference type="ChEBI" id="CHEBI:456216"/>
        <dbReference type="EC" id="2.7.1.56"/>
    </reaction>
</comment>
<dbReference type="InterPro" id="IPR011611">
    <property type="entry name" value="PfkB_dom"/>
</dbReference>
<dbReference type="PIRSF" id="PIRSF000535">
    <property type="entry name" value="1PFK/6PFK/LacC"/>
    <property type="match status" value="1"/>
</dbReference>
<dbReference type="RefSeq" id="WP_228353407.1">
    <property type="nucleotide sequence ID" value="NZ_JACEGA010000001.1"/>
</dbReference>
<evidence type="ECO:0000259" key="9">
    <source>
        <dbReference type="Pfam" id="PF00294"/>
    </source>
</evidence>
<evidence type="ECO:0000313" key="10">
    <source>
        <dbReference type="EMBL" id="MBB2183782.1"/>
    </source>
</evidence>
<evidence type="ECO:0000256" key="7">
    <source>
        <dbReference type="PIRNR" id="PIRNR000535"/>
    </source>
</evidence>
<comment type="function">
    <text evidence="8">Catalyzes the ATP-dependent phosphorylation of fructose-l-phosphate to fructose-l,6-bisphosphate.</text>
</comment>
<keyword evidence="4 8" id="KW-0418">Kinase</keyword>